<dbReference type="EMBL" id="CP027228">
    <property type="protein sequence ID" value="AVM47829.1"/>
    <property type="molecule type" value="Genomic_DNA"/>
</dbReference>
<name>A0A2S0L3I4_9FIRM</name>
<comment type="cofactor">
    <cofactor evidence="1">
        <name>Zn(2+)</name>
        <dbReference type="ChEBI" id="CHEBI:29105"/>
    </cofactor>
</comment>
<evidence type="ECO:0000313" key="5">
    <source>
        <dbReference type="EMBL" id="AVM47829.1"/>
    </source>
</evidence>
<dbReference type="CDD" id="cd06262">
    <property type="entry name" value="metallo-hydrolase-like_MBL-fold"/>
    <property type="match status" value="1"/>
</dbReference>
<dbReference type="InterPro" id="IPR051453">
    <property type="entry name" value="MBL_Glyoxalase_II"/>
</dbReference>
<dbReference type="KEGG" id="mdv:C5Q96_02730"/>
<dbReference type="SUPFAM" id="SSF56281">
    <property type="entry name" value="Metallo-hydrolase/oxidoreductase"/>
    <property type="match status" value="1"/>
</dbReference>
<evidence type="ECO:0000256" key="4">
    <source>
        <dbReference type="ARBA" id="ARBA00022833"/>
    </source>
</evidence>
<proteinExistence type="predicted"/>
<dbReference type="OrthoDB" id="9802248at2"/>
<protein>
    <submittedName>
        <fullName evidence="5">Uncharacterized protein</fullName>
    </submittedName>
</protein>
<dbReference type="InterPro" id="IPR036866">
    <property type="entry name" value="RibonucZ/Hydroxyglut_hydro"/>
</dbReference>
<evidence type="ECO:0000256" key="3">
    <source>
        <dbReference type="ARBA" id="ARBA00022801"/>
    </source>
</evidence>
<evidence type="ECO:0000313" key="6">
    <source>
        <dbReference type="Proteomes" id="UP000237883"/>
    </source>
</evidence>
<dbReference type="InterPro" id="IPR001279">
    <property type="entry name" value="Metallo-B-lactamas"/>
</dbReference>
<accession>A0A2S0L3I4</accession>
<keyword evidence="2" id="KW-0479">Metal-binding</keyword>
<gene>
    <name evidence="5" type="ORF">C5Q96_02730</name>
</gene>
<dbReference type="GO" id="GO:0046872">
    <property type="term" value="F:metal ion binding"/>
    <property type="evidence" value="ECO:0007669"/>
    <property type="project" value="UniProtKB-KW"/>
</dbReference>
<evidence type="ECO:0000256" key="1">
    <source>
        <dbReference type="ARBA" id="ARBA00001947"/>
    </source>
</evidence>
<dbReference type="GeneID" id="78391170"/>
<reference evidence="6" key="1">
    <citation type="submission" date="2018-02" db="EMBL/GenBank/DDBJ databases">
        <authorList>
            <person name="Holder M.E."/>
            <person name="Ajami N.J."/>
            <person name="Petrosino J.F."/>
        </authorList>
    </citation>
    <scope>NUCLEOTIDE SEQUENCE [LARGE SCALE GENOMIC DNA]</scope>
    <source>
        <strain evidence="6">CCUG 47132</strain>
    </source>
</reference>
<dbReference type="PANTHER" id="PTHR46233:SF3">
    <property type="entry name" value="HYDROXYACYLGLUTATHIONE HYDROLASE GLOC"/>
    <property type="match status" value="1"/>
</dbReference>
<organism evidence="5 6">
    <name type="scientific">Mogibacterium diversum</name>
    <dbReference type="NCBI Taxonomy" id="114527"/>
    <lineage>
        <taxon>Bacteria</taxon>
        <taxon>Bacillati</taxon>
        <taxon>Bacillota</taxon>
        <taxon>Clostridia</taxon>
        <taxon>Peptostreptococcales</taxon>
        <taxon>Anaerovoracaceae</taxon>
        <taxon>Mogibacterium</taxon>
    </lineage>
</organism>
<evidence type="ECO:0000256" key="2">
    <source>
        <dbReference type="ARBA" id="ARBA00022723"/>
    </source>
</evidence>
<dbReference type="GO" id="GO:0016787">
    <property type="term" value="F:hydrolase activity"/>
    <property type="evidence" value="ECO:0007669"/>
    <property type="project" value="UniProtKB-KW"/>
</dbReference>
<dbReference type="SMART" id="SM00849">
    <property type="entry name" value="Lactamase_B"/>
    <property type="match status" value="1"/>
</dbReference>
<dbReference type="PANTHER" id="PTHR46233">
    <property type="entry name" value="HYDROXYACYLGLUTATHIONE HYDROLASE GLOC"/>
    <property type="match status" value="1"/>
</dbReference>
<dbReference type="Proteomes" id="UP000237883">
    <property type="component" value="Chromosome"/>
</dbReference>
<keyword evidence="4" id="KW-0862">Zinc</keyword>
<dbReference type="AlphaFoldDB" id="A0A2S0L3I4"/>
<keyword evidence="3" id="KW-0378">Hydrolase</keyword>
<dbReference type="Gene3D" id="3.60.15.10">
    <property type="entry name" value="Ribonuclease Z/Hydroxyacylglutathione hydrolase-like"/>
    <property type="match status" value="1"/>
</dbReference>
<keyword evidence="6" id="KW-1185">Reference proteome</keyword>
<dbReference type="Pfam" id="PF00753">
    <property type="entry name" value="Lactamase_B"/>
    <property type="match status" value="1"/>
</dbReference>
<sequence length="207" mass="23009">MSINVKRIECAPIGENTYVVKDDATGLCAVIDPGCHNDSIDYFIGGENKLSYIILTHAHWDHIIALNEYKSNYPNAKLIVNFDEHEMITDSSINGTKQYTNEDIALEADIYIADNEELMLGNTTLKFITTPGHTKGGMCILADGNLFSGDTLFFKSVGRTDLYGGNWGHLKESIQNKLFKLDGKTIVYPGHGPSTTIELEMRENPFV</sequence>
<dbReference type="RefSeq" id="WP_106056908.1">
    <property type="nucleotide sequence ID" value="NZ_CAURSC010000002.1"/>
</dbReference>